<dbReference type="eggNOG" id="COG5571">
    <property type="taxonomic scope" value="Bacteria"/>
</dbReference>
<protein>
    <submittedName>
        <fullName evidence="2">Uncharacterized protein</fullName>
    </submittedName>
</protein>
<sequence length="477" mass="51780">MKMTLKYATVLLLSGTLSSLNAAPSCLEVWGSGLEAGSDNSTAFDFDTNSPIPRLYDWVNCRLIGKDKSGDMECRDSNNNIVANVDVTGYERTTISDSTPGGEDLVVNENETLTLTPGQTYDYNSIQVSEGGKILVGSGNGVVYIRVSGDVKLDKNAFINCSSYPGNDGDTNGFGDPQKLVIYTNGQFQFGGEQACISGFVYAKGKIDFNDDARVMGSVSADYFDNVKSGTEIHERQPSGDFSPLCEPGAAAEDGWHFVGIPADTSADSATVDDIFGDNFGTLRYSTSGPGWTLYRRDFSTTDNSSSYTTMDINDTLETGRGYWLYTDTKRIWDVERASPINWNIAKGTDGCQSDNGCIEYRLPVPVQDCATAPASDRFRNVMVGYPGKSNADWKDYRFLLDGSTVYTPSEAETAGYALKKIHQYDRAADDYTTCDDTDQTPGACVTKPWEGIWVQVECGTAGHTLDLVIPNGGAQQ</sequence>
<gene>
    <name evidence="2" type="ordered locus">Nitsa_0681</name>
</gene>
<evidence type="ECO:0000256" key="1">
    <source>
        <dbReference type="SAM" id="SignalP"/>
    </source>
</evidence>
<reference evidence="2 3" key="1">
    <citation type="journal article" date="2011" name="Stand. Genomic Sci.">
        <title>Complete genome sequence of Nitratifractor salsuginis type strain (E9I37-1).</title>
        <authorList>
            <person name="Anderson I."/>
            <person name="Sikorski J."/>
            <person name="Zeytun A."/>
            <person name="Nolan M."/>
            <person name="Lapidus A."/>
            <person name="Lucas S."/>
            <person name="Hammon N."/>
            <person name="Deshpande S."/>
            <person name="Cheng J.F."/>
            <person name="Tapia R."/>
            <person name="Han C."/>
            <person name="Goodwin L."/>
            <person name="Pitluck S."/>
            <person name="Liolios K."/>
            <person name="Pagani I."/>
            <person name="Ivanova N."/>
            <person name="Huntemann M."/>
            <person name="Mavromatis K."/>
            <person name="Ovchinikova G."/>
            <person name="Pati A."/>
            <person name="Chen A."/>
            <person name="Palaniappan K."/>
            <person name="Land M."/>
            <person name="Hauser L."/>
            <person name="Brambilla E.M."/>
            <person name="Ngatchou-Djao O.D."/>
            <person name="Rohde M."/>
            <person name="Tindall B.J."/>
            <person name="Goker M."/>
            <person name="Detter J.C."/>
            <person name="Woyke T."/>
            <person name="Bristow J."/>
            <person name="Eisen J.A."/>
            <person name="Markowitz V."/>
            <person name="Hugenholtz P."/>
            <person name="Klenk H.P."/>
            <person name="Kyrpides N.C."/>
        </authorList>
    </citation>
    <scope>NUCLEOTIDE SEQUENCE [LARGE SCALE GENOMIC DNA]</scope>
    <source>
        <strain evidence="3">DSM 16511 / JCM 12458 / E9I37-1</strain>
    </source>
</reference>
<dbReference type="Proteomes" id="UP000008633">
    <property type="component" value="Chromosome"/>
</dbReference>
<evidence type="ECO:0000313" key="3">
    <source>
        <dbReference type="Proteomes" id="UP000008633"/>
    </source>
</evidence>
<keyword evidence="1" id="KW-0732">Signal</keyword>
<name>E6X1U1_NITSE</name>
<dbReference type="KEGG" id="nsa:Nitsa_0681"/>
<proteinExistence type="predicted"/>
<dbReference type="HOGENOM" id="CLU_572159_0_0_7"/>
<feature type="signal peptide" evidence="1">
    <location>
        <begin position="1"/>
        <end position="22"/>
    </location>
</feature>
<reference evidence="3" key="2">
    <citation type="submission" date="2011-01" db="EMBL/GenBank/DDBJ databases">
        <title>The complete genome of Nitratifractor salsuginis DSM 16511.</title>
        <authorList>
            <consortium name="US DOE Joint Genome Institute (JGI-PGF)"/>
            <person name="Lucas S."/>
            <person name="Copeland A."/>
            <person name="Lapidus A."/>
            <person name="Bruce D."/>
            <person name="Goodwin L."/>
            <person name="Pitluck S."/>
            <person name="Kyrpides N."/>
            <person name="Mavromatis K."/>
            <person name="Ivanova N."/>
            <person name="Mikhailova N."/>
            <person name="Zeytun A."/>
            <person name="Detter J.C."/>
            <person name="Tapia R."/>
            <person name="Han C."/>
            <person name="Land M."/>
            <person name="Hauser L."/>
            <person name="Markowitz V."/>
            <person name="Cheng J.-F."/>
            <person name="Hugenholtz P."/>
            <person name="Woyke T."/>
            <person name="Wu D."/>
            <person name="Tindall B."/>
            <person name="Schuetze A."/>
            <person name="Brambilla E."/>
            <person name="Klenk H.-P."/>
            <person name="Eisen J.A."/>
        </authorList>
    </citation>
    <scope>NUCLEOTIDE SEQUENCE [LARGE SCALE GENOMIC DNA]</scope>
    <source>
        <strain evidence="3">DSM 16511 / JCM 12458 / E9I37-1</strain>
    </source>
</reference>
<dbReference type="RefSeq" id="WP_013553643.1">
    <property type="nucleotide sequence ID" value="NC_014935.1"/>
</dbReference>
<dbReference type="OrthoDB" id="9813892at2"/>
<keyword evidence="3" id="KW-1185">Reference proteome</keyword>
<feature type="chain" id="PRO_5003214788" evidence="1">
    <location>
        <begin position="23"/>
        <end position="477"/>
    </location>
</feature>
<dbReference type="AlphaFoldDB" id="E6X1U1"/>
<evidence type="ECO:0000313" key="2">
    <source>
        <dbReference type="EMBL" id="ADV45949.1"/>
    </source>
</evidence>
<organism evidence="2 3">
    <name type="scientific">Nitratifractor salsuginis (strain DSM 16511 / JCM 12458 / E9I37-1)</name>
    <dbReference type="NCBI Taxonomy" id="749222"/>
    <lineage>
        <taxon>Bacteria</taxon>
        <taxon>Pseudomonadati</taxon>
        <taxon>Campylobacterota</taxon>
        <taxon>Epsilonproteobacteria</taxon>
        <taxon>Campylobacterales</taxon>
        <taxon>Sulfurovaceae</taxon>
        <taxon>Nitratifractor</taxon>
    </lineage>
</organism>
<accession>E6X1U1</accession>
<dbReference type="EMBL" id="CP002452">
    <property type="protein sequence ID" value="ADV45949.1"/>
    <property type="molecule type" value="Genomic_DNA"/>
</dbReference>